<evidence type="ECO:0000259" key="3">
    <source>
        <dbReference type="PROSITE" id="PS50075"/>
    </source>
</evidence>
<keyword evidence="2" id="KW-0597">Phosphoprotein</keyword>
<dbReference type="InterPro" id="IPR020806">
    <property type="entry name" value="PKS_PP-bd"/>
</dbReference>
<organism evidence="4 5">
    <name type="scientific">Pontiella sulfatireligans</name>
    <dbReference type="NCBI Taxonomy" id="2750658"/>
    <lineage>
        <taxon>Bacteria</taxon>
        <taxon>Pseudomonadati</taxon>
        <taxon>Kiritimatiellota</taxon>
        <taxon>Kiritimatiellia</taxon>
        <taxon>Kiritimatiellales</taxon>
        <taxon>Pontiellaceae</taxon>
        <taxon>Pontiella</taxon>
    </lineage>
</organism>
<evidence type="ECO:0000256" key="1">
    <source>
        <dbReference type="ARBA" id="ARBA00022450"/>
    </source>
</evidence>
<dbReference type="CDD" id="cd12117">
    <property type="entry name" value="A_NRPS_Srf_like"/>
    <property type="match status" value="1"/>
</dbReference>
<dbReference type="GO" id="GO:0031177">
    <property type="term" value="F:phosphopantetheine binding"/>
    <property type="evidence" value="ECO:0007669"/>
    <property type="project" value="InterPro"/>
</dbReference>
<gene>
    <name evidence="4" type="primary">dhbF</name>
    <name evidence="4" type="ORF">SCARR_03735</name>
</gene>
<dbReference type="Gene3D" id="3.30.300.30">
    <property type="match status" value="1"/>
</dbReference>
<dbReference type="GO" id="GO:0005737">
    <property type="term" value="C:cytoplasm"/>
    <property type="evidence" value="ECO:0007669"/>
    <property type="project" value="TreeGrafter"/>
</dbReference>
<dbReference type="SUPFAM" id="SSF53474">
    <property type="entry name" value="alpha/beta-Hydrolases"/>
    <property type="match status" value="1"/>
</dbReference>
<dbReference type="EMBL" id="CAAHFH010000002">
    <property type="protein sequence ID" value="VGO21661.1"/>
    <property type="molecule type" value="Genomic_DNA"/>
</dbReference>
<dbReference type="InterPro" id="IPR000873">
    <property type="entry name" value="AMP-dep_synth/lig_dom"/>
</dbReference>
<name>A0A6C2UQW7_9BACT</name>
<evidence type="ECO:0000313" key="5">
    <source>
        <dbReference type="Proteomes" id="UP000346198"/>
    </source>
</evidence>
<evidence type="ECO:0000313" key="4">
    <source>
        <dbReference type="EMBL" id="VGO21661.1"/>
    </source>
</evidence>
<proteinExistence type="predicted"/>
<dbReference type="Proteomes" id="UP000346198">
    <property type="component" value="Unassembled WGS sequence"/>
</dbReference>
<dbReference type="AlphaFoldDB" id="A0A6C2UQW7"/>
<reference evidence="4 5" key="1">
    <citation type="submission" date="2019-04" db="EMBL/GenBank/DDBJ databases">
        <authorList>
            <person name="Van Vliet M D."/>
        </authorList>
    </citation>
    <scope>NUCLEOTIDE SEQUENCE [LARGE SCALE GENOMIC DNA]</scope>
    <source>
        <strain evidence="4 5">F21</strain>
    </source>
</reference>
<dbReference type="Pfam" id="PF00501">
    <property type="entry name" value="AMP-binding"/>
    <property type="match status" value="1"/>
</dbReference>
<dbReference type="GO" id="GO:0044550">
    <property type="term" value="P:secondary metabolite biosynthetic process"/>
    <property type="evidence" value="ECO:0007669"/>
    <property type="project" value="TreeGrafter"/>
</dbReference>
<dbReference type="FunFam" id="2.30.38.10:FF:000001">
    <property type="entry name" value="Non-ribosomal peptide synthetase PvdI"/>
    <property type="match status" value="1"/>
</dbReference>
<dbReference type="SUPFAM" id="SSF56801">
    <property type="entry name" value="Acetyl-CoA synthetase-like"/>
    <property type="match status" value="1"/>
</dbReference>
<dbReference type="SUPFAM" id="SSF47336">
    <property type="entry name" value="ACP-like"/>
    <property type="match status" value="1"/>
</dbReference>
<sequence length="1111" mass="121584">MQSLKTKIMEHEINTLFWKGIYAGFEEATPLAFGYDDVPQLCSDWKIVAPTSSVSEALGAGWVLLLSRYSGESDISIGVKRSEDSAPRPLRLSVDESLTSSQFIQSISTQLEEQEGHPAREENLRQLLGVPAGQVLFKSAIFQSPEHEIEIRGAGGFSAETLSQVSSHLERLLAALSENGSAIVRELSFLKADERDTLIRSWNPAPTPYPEATMQALFERQVAERPDAAALVFESQEVTYKELNVRANRLAHYLTATGIKPGQGVAVFLERGVEQIVAFLAILKAGAAYIPLDAGSPAERLSQMLEDAEPAAILTHSVQGGRVTDSCDAPMVFLDSVGNSLQTLPVGNPSSGECSPDSLAYVMYTSGSTGRPKGVEVVHRGIVRLLFGVDYIPFGSDTVILHMASASFDASTFEIWGALLHGGTCVLCAERIPTLETIGRLLVSNRVNTFWMTAALFNLAVAASPEILAPVEYLLAGGEALSPWHVKKALRELPNLRLVNGYGPTENTTFSTTYAFDRNSFDPAKPIPIGRPIGNSTCYVLDRFLRPLPVGVPGELYVGGDGVARGYANRPDLTAERFLDDPFSVKPGARMYKTGDLVYWNKDGTIGFIGRVDNQIKLRGYRIELQDIDVALSSFAGVEQAVTVLYEDDVRGKWLAGFVKVEDPETFPLADLEKFAYEKLPDYMVPSVLVPVAEWSYTPSGKLDRKSLPKPAARMPGFSSGDTNYRSTTESRLAEILKVLLGLEVVPRDISFFELGGDSLRAVTLFLRIQQNFGKDFPLATLANASSIAELAQLIDGGGEGDSPDLSRYRSLQILQRGNEGEIPLVLVHGGAGNVLIFSEFISNLGERHPVYAFQWSGWDGQPGETTIAEMAEVYRRELLAFNPQESYHMGGHCIGGLIAIEMAHRLREKGIGIEGPIIVSDCPNLNSVKYRSFEPALAPATYEAYGQMVRDLHTRALEGQSAGSLPEHSAPGLVEWIKSIPLMVLLVRTGRLLPNLVRIQLDLVRGRKVSIEHRPLHAMVCLVRAAKGYRPNAYQGDVLYFRSHCSLGREMSLSGWWDDCFMGFGELCEGHFEGHVVGGGHNDPLNHPVVAEIAKKHLDKHKSKQENASL</sequence>
<dbReference type="PROSITE" id="PS00455">
    <property type="entry name" value="AMP_BINDING"/>
    <property type="match status" value="1"/>
</dbReference>
<dbReference type="Gene3D" id="2.30.38.10">
    <property type="entry name" value="Luciferase, Domain 3"/>
    <property type="match status" value="1"/>
</dbReference>
<dbReference type="Gene3D" id="1.10.1200.10">
    <property type="entry name" value="ACP-like"/>
    <property type="match status" value="1"/>
</dbReference>
<dbReference type="InterPro" id="IPR025110">
    <property type="entry name" value="AMP-bd_C"/>
</dbReference>
<dbReference type="InterPro" id="IPR010071">
    <property type="entry name" value="AA_adenyl_dom"/>
</dbReference>
<keyword evidence="1" id="KW-0596">Phosphopantetheine</keyword>
<dbReference type="Gene3D" id="3.40.50.980">
    <property type="match status" value="2"/>
</dbReference>
<dbReference type="InterPro" id="IPR029058">
    <property type="entry name" value="AB_hydrolase_fold"/>
</dbReference>
<dbReference type="FunFam" id="3.40.50.980:FF:000001">
    <property type="entry name" value="Non-ribosomal peptide synthetase"/>
    <property type="match status" value="1"/>
</dbReference>
<feature type="domain" description="Carrier" evidence="3">
    <location>
        <begin position="724"/>
        <end position="799"/>
    </location>
</feature>
<dbReference type="InterPro" id="IPR001031">
    <property type="entry name" value="Thioesterase"/>
</dbReference>
<dbReference type="Gene3D" id="3.40.50.1820">
    <property type="entry name" value="alpha/beta hydrolase"/>
    <property type="match status" value="1"/>
</dbReference>
<dbReference type="InterPro" id="IPR045851">
    <property type="entry name" value="AMP-bd_C_sf"/>
</dbReference>
<dbReference type="FunFam" id="3.40.50.12780:FF:000012">
    <property type="entry name" value="Non-ribosomal peptide synthetase"/>
    <property type="match status" value="1"/>
</dbReference>
<dbReference type="Gene3D" id="3.30.559.30">
    <property type="entry name" value="Nonribosomal peptide synthetase, condensation domain"/>
    <property type="match status" value="1"/>
</dbReference>
<keyword evidence="5" id="KW-1185">Reference proteome</keyword>
<accession>A0A6C2UQW7</accession>
<protein>
    <submittedName>
        <fullName evidence="4">Dimodular nonribosomal peptide synthase</fullName>
    </submittedName>
</protein>
<dbReference type="PANTHER" id="PTHR45527">
    <property type="entry name" value="NONRIBOSOMAL PEPTIDE SYNTHETASE"/>
    <property type="match status" value="1"/>
</dbReference>
<dbReference type="NCBIfam" id="TIGR01733">
    <property type="entry name" value="AA-adenyl-dom"/>
    <property type="match status" value="1"/>
</dbReference>
<dbReference type="PROSITE" id="PS50075">
    <property type="entry name" value="CARRIER"/>
    <property type="match status" value="1"/>
</dbReference>
<dbReference type="InterPro" id="IPR036736">
    <property type="entry name" value="ACP-like_sf"/>
</dbReference>
<dbReference type="SMART" id="SM00823">
    <property type="entry name" value="PKS_PP"/>
    <property type="match status" value="1"/>
</dbReference>
<dbReference type="Pfam" id="PF00975">
    <property type="entry name" value="Thioesterase"/>
    <property type="match status" value="1"/>
</dbReference>
<dbReference type="SUPFAM" id="SSF52777">
    <property type="entry name" value="CoA-dependent acyltransferases"/>
    <property type="match status" value="1"/>
</dbReference>
<dbReference type="Pfam" id="PF00550">
    <property type="entry name" value="PP-binding"/>
    <property type="match status" value="1"/>
</dbReference>
<dbReference type="InterPro" id="IPR009081">
    <property type="entry name" value="PP-bd_ACP"/>
</dbReference>
<dbReference type="PANTHER" id="PTHR45527:SF1">
    <property type="entry name" value="FATTY ACID SYNTHASE"/>
    <property type="match status" value="1"/>
</dbReference>
<evidence type="ECO:0000256" key="2">
    <source>
        <dbReference type="ARBA" id="ARBA00022553"/>
    </source>
</evidence>
<dbReference type="InterPro" id="IPR020845">
    <property type="entry name" value="AMP-binding_CS"/>
</dbReference>
<dbReference type="GO" id="GO:0043041">
    <property type="term" value="P:amino acid activation for nonribosomal peptide biosynthetic process"/>
    <property type="evidence" value="ECO:0007669"/>
    <property type="project" value="TreeGrafter"/>
</dbReference>
<dbReference type="Pfam" id="PF13193">
    <property type="entry name" value="AMP-binding_C"/>
    <property type="match status" value="1"/>
</dbReference>